<dbReference type="STRING" id="386301.SAMN05216282_11413"/>
<organism evidence="2 3">
    <name type="scientific">Cryobacterium psychrotolerans</name>
    <dbReference type="NCBI Taxonomy" id="386301"/>
    <lineage>
        <taxon>Bacteria</taxon>
        <taxon>Bacillati</taxon>
        <taxon>Actinomycetota</taxon>
        <taxon>Actinomycetes</taxon>
        <taxon>Micrococcales</taxon>
        <taxon>Microbacteriaceae</taxon>
        <taxon>Cryobacterium</taxon>
    </lineage>
</organism>
<evidence type="ECO:0000256" key="1">
    <source>
        <dbReference type="SAM" id="MobiDB-lite"/>
    </source>
</evidence>
<protein>
    <submittedName>
        <fullName evidence="2">Bacteriocin biosynthesis cyclodehydratase domain-containing protein</fullName>
    </submittedName>
</protein>
<sequence>MVIRLNPRYPLVWRSPDTIQFGVDRALLVLPGITRAEEHVLAALRGGVPQDGAVMLGSRAGASPADTAAFLRRLRPVLETTVPATAAPGPRALPAPAATAPGPRAPTVHGTVCVDGSGPTADRIRGLLGDLGIPTRLTDADPALAIVVGHYVLEPARHRRWLRRDIPHLPVVFSDGEVRVGPLVEPGSGPCLYCLELDRVDADRAWPAMASQLLGREAPTESARASIDVAARVAGLVQDRLAGGRSELWSASLALDAQTGEVRRREHRPHERCGCRSLPGNVTVLAGIAAAVPMPPSSAPAAAVPA</sequence>
<name>A0A1G9EYZ2_9MICO</name>
<dbReference type="OrthoDB" id="4426339at2"/>
<evidence type="ECO:0000313" key="2">
    <source>
        <dbReference type="EMBL" id="SDK81215.1"/>
    </source>
</evidence>
<proteinExistence type="predicted"/>
<dbReference type="Gene3D" id="3.40.50.720">
    <property type="entry name" value="NAD(P)-binding Rossmann-like Domain"/>
    <property type="match status" value="1"/>
</dbReference>
<dbReference type="AlphaFoldDB" id="A0A1G9EYZ2"/>
<dbReference type="InterPro" id="IPR022291">
    <property type="entry name" value="Bacteriocin_synth_cyclodeHase"/>
</dbReference>
<keyword evidence="3" id="KW-1185">Reference proteome</keyword>
<dbReference type="EMBL" id="FNFU01000014">
    <property type="protein sequence ID" value="SDK81215.1"/>
    <property type="molecule type" value="Genomic_DNA"/>
</dbReference>
<accession>A0A1G9EYZ2</accession>
<feature type="compositionally biased region" description="Low complexity" evidence="1">
    <location>
        <begin position="83"/>
        <end position="104"/>
    </location>
</feature>
<dbReference type="Proteomes" id="UP000198701">
    <property type="component" value="Unassembled WGS sequence"/>
</dbReference>
<evidence type="ECO:0000313" key="3">
    <source>
        <dbReference type="Proteomes" id="UP000198701"/>
    </source>
</evidence>
<feature type="region of interest" description="Disordered" evidence="1">
    <location>
        <begin position="82"/>
        <end position="104"/>
    </location>
</feature>
<dbReference type="NCBIfam" id="TIGR03882">
    <property type="entry name" value="cyclo_dehyd_2"/>
    <property type="match status" value="1"/>
</dbReference>
<reference evidence="2 3" key="1">
    <citation type="submission" date="2016-10" db="EMBL/GenBank/DDBJ databases">
        <authorList>
            <person name="de Groot N.N."/>
        </authorList>
    </citation>
    <scope>NUCLEOTIDE SEQUENCE [LARGE SCALE GENOMIC DNA]</scope>
    <source>
        <strain evidence="2 3">CGMCC 1.5382</strain>
    </source>
</reference>
<gene>
    <name evidence="2" type="ORF">SAMN05216282_11413</name>
</gene>